<comment type="caution">
    <text evidence="1">The sequence shown here is derived from an EMBL/GenBank/DDBJ whole genome shotgun (WGS) entry which is preliminary data.</text>
</comment>
<sequence length="143" mass="16794">MKYCYEKLFYMFFFSFIKQKTTAITSISQIYGVNAHENNHVFLTFCSSFLCFSSKYNSKLTSSLSFPFLSLSSSSLLPHTLFFFEIRTKKFQKSQKMSKFSKKYSTSLNFSNTFSNFDILIRHVEFTKIAKLITIFAQLENKL</sequence>
<reference evidence="1 2" key="1">
    <citation type="journal article" date="2018" name="Sci. Rep.">
        <title>Genomic signatures of local adaptation to the degree of environmental predictability in rotifers.</title>
        <authorList>
            <person name="Franch-Gras L."/>
            <person name="Hahn C."/>
            <person name="Garcia-Roger E.M."/>
            <person name="Carmona M.J."/>
            <person name="Serra M."/>
            <person name="Gomez A."/>
        </authorList>
    </citation>
    <scope>NUCLEOTIDE SEQUENCE [LARGE SCALE GENOMIC DNA]</scope>
    <source>
        <strain evidence="1">HYR1</strain>
    </source>
</reference>
<evidence type="ECO:0000313" key="2">
    <source>
        <dbReference type="Proteomes" id="UP000276133"/>
    </source>
</evidence>
<accession>A0A3M7S305</accession>
<name>A0A3M7S305_BRAPC</name>
<organism evidence="1 2">
    <name type="scientific">Brachionus plicatilis</name>
    <name type="common">Marine rotifer</name>
    <name type="synonym">Brachionus muelleri</name>
    <dbReference type="NCBI Taxonomy" id="10195"/>
    <lineage>
        <taxon>Eukaryota</taxon>
        <taxon>Metazoa</taxon>
        <taxon>Spiralia</taxon>
        <taxon>Gnathifera</taxon>
        <taxon>Rotifera</taxon>
        <taxon>Eurotatoria</taxon>
        <taxon>Monogononta</taxon>
        <taxon>Pseudotrocha</taxon>
        <taxon>Ploima</taxon>
        <taxon>Brachionidae</taxon>
        <taxon>Brachionus</taxon>
    </lineage>
</organism>
<dbReference type="EMBL" id="REGN01002138">
    <property type="protein sequence ID" value="RNA30018.1"/>
    <property type="molecule type" value="Genomic_DNA"/>
</dbReference>
<evidence type="ECO:0000313" key="1">
    <source>
        <dbReference type="EMBL" id="RNA30018.1"/>
    </source>
</evidence>
<gene>
    <name evidence="1" type="ORF">BpHYR1_018210</name>
</gene>
<protein>
    <submittedName>
        <fullName evidence="1">Uncharacterized protein</fullName>
    </submittedName>
</protein>
<keyword evidence="2" id="KW-1185">Reference proteome</keyword>
<proteinExistence type="predicted"/>
<dbReference type="AlphaFoldDB" id="A0A3M7S305"/>
<dbReference type="Proteomes" id="UP000276133">
    <property type="component" value="Unassembled WGS sequence"/>
</dbReference>